<dbReference type="Gene3D" id="2.60.40.1120">
    <property type="entry name" value="Carboxypeptidase-like, regulatory domain"/>
    <property type="match status" value="1"/>
</dbReference>
<organism evidence="14 15">
    <name type="scientific">Chryseobacterium shigense</name>
    <dbReference type="NCBI Taxonomy" id="297244"/>
    <lineage>
        <taxon>Bacteria</taxon>
        <taxon>Pseudomonadati</taxon>
        <taxon>Bacteroidota</taxon>
        <taxon>Flavobacteriia</taxon>
        <taxon>Flavobacteriales</taxon>
        <taxon>Weeksellaceae</taxon>
        <taxon>Chryseobacterium group</taxon>
        <taxon>Chryseobacterium</taxon>
    </lineage>
</organism>
<evidence type="ECO:0000256" key="5">
    <source>
        <dbReference type="ARBA" id="ARBA00022729"/>
    </source>
</evidence>
<evidence type="ECO:0000256" key="4">
    <source>
        <dbReference type="ARBA" id="ARBA00022692"/>
    </source>
</evidence>
<evidence type="ECO:0000256" key="9">
    <source>
        <dbReference type="ARBA" id="ARBA00023237"/>
    </source>
</evidence>
<dbReference type="Gene3D" id="2.40.170.20">
    <property type="entry name" value="TonB-dependent receptor, beta-barrel domain"/>
    <property type="match status" value="1"/>
</dbReference>
<feature type="domain" description="TonB-dependent receptor-like beta-barrel" evidence="12">
    <location>
        <begin position="326"/>
        <end position="743"/>
    </location>
</feature>
<dbReference type="InterPro" id="IPR008969">
    <property type="entry name" value="CarboxyPept-like_regulatory"/>
</dbReference>
<evidence type="ECO:0000256" key="1">
    <source>
        <dbReference type="ARBA" id="ARBA00004571"/>
    </source>
</evidence>
<dbReference type="InterPro" id="IPR000531">
    <property type="entry name" value="Beta-barrel_TonB"/>
</dbReference>
<dbReference type="PANTHER" id="PTHR30069:SF29">
    <property type="entry name" value="HEMOGLOBIN AND HEMOGLOBIN-HAPTOGLOBIN-BINDING PROTEIN 1-RELATED"/>
    <property type="match status" value="1"/>
</dbReference>
<dbReference type="SUPFAM" id="SSF49464">
    <property type="entry name" value="Carboxypeptidase regulatory domain-like"/>
    <property type="match status" value="1"/>
</dbReference>
<accession>A0A841NHH9</accession>
<keyword evidence="2" id="KW-0813">Transport</keyword>
<dbReference type="Gene3D" id="2.170.130.10">
    <property type="entry name" value="TonB-dependent receptor, plug domain"/>
    <property type="match status" value="1"/>
</dbReference>
<keyword evidence="7 10" id="KW-0472">Membrane</keyword>
<evidence type="ECO:0000256" key="2">
    <source>
        <dbReference type="ARBA" id="ARBA00022448"/>
    </source>
</evidence>
<keyword evidence="15" id="KW-1185">Reference proteome</keyword>
<dbReference type="SUPFAM" id="SSF56935">
    <property type="entry name" value="Porins"/>
    <property type="match status" value="1"/>
</dbReference>
<dbReference type="GO" id="GO:0044718">
    <property type="term" value="P:siderophore transmembrane transport"/>
    <property type="evidence" value="ECO:0007669"/>
    <property type="project" value="TreeGrafter"/>
</dbReference>
<reference evidence="14 15" key="1">
    <citation type="submission" date="2020-08" db="EMBL/GenBank/DDBJ databases">
        <title>Functional genomics of gut bacteria from endangered species of beetles.</title>
        <authorList>
            <person name="Carlos-Shanley C."/>
        </authorList>
    </citation>
    <scope>NUCLEOTIDE SEQUENCE [LARGE SCALE GENOMIC DNA]</scope>
    <source>
        <strain evidence="14 15">S00136</strain>
    </source>
</reference>
<evidence type="ECO:0000256" key="3">
    <source>
        <dbReference type="ARBA" id="ARBA00022452"/>
    </source>
</evidence>
<gene>
    <name evidence="14" type="ORF">HNP36_001338</name>
</gene>
<keyword evidence="4" id="KW-0812">Transmembrane</keyword>
<dbReference type="InterPro" id="IPR039426">
    <property type="entry name" value="TonB-dep_rcpt-like"/>
</dbReference>
<comment type="similarity">
    <text evidence="10">Belongs to the TonB-dependent receptor family.</text>
</comment>
<evidence type="ECO:0000259" key="13">
    <source>
        <dbReference type="Pfam" id="PF07715"/>
    </source>
</evidence>
<comment type="subcellular location">
    <subcellularLocation>
        <location evidence="1">Cell outer membrane</location>
        <topology evidence="1">Multi-pass membrane protein</topology>
    </subcellularLocation>
</comment>
<keyword evidence="8 14" id="KW-0675">Receptor</keyword>
<dbReference type="GO" id="GO:0009279">
    <property type="term" value="C:cell outer membrane"/>
    <property type="evidence" value="ECO:0007669"/>
    <property type="project" value="UniProtKB-SubCell"/>
</dbReference>
<evidence type="ECO:0000259" key="12">
    <source>
        <dbReference type="Pfam" id="PF00593"/>
    </source>
</evidence>
<comment type="caution">
    <text evidence="14">The sequence shown here is derived from an EMBL/GenBank/DDBJ whole genome shotgun (WGS) entry which is preliminary data.</text>
</comment>
<dbReference type="Proteomes" id="UP000589738">
    <property type="component" value="Unassembled WGS sequence"/>
</dbReference>
<dbReference type="AlphaFoldDB" id="A0A841NHH9"/>
<evidence type="ECO:0000313" key="15">
    <source>
        <dbReference type="Proteomes" id="UP000589738"/>
    </source>
</evidence>
<feature type="signal peptide" evidence="11">
    <location>
        <begin position="1"/>
        <end position="19"/>
    </location>
</feature>
<dbReference type="GO" id="GO:0015344">
    <property type="term" value="F:siderophore uptake transmembrane transporter activity"/>
    <property type="evidence" value="ECO:0007669"/>
    <property type="project" value="TreeGrafter"/>
</dbReference>
<keyword evidence="9" id="KW-0998">Cell outer membrane</keyword>
<evidence type="ECO:0000256" key="11">
    <source>
        <dbReference type="SAM" id="SignalP"/>
    </source>
</evidence>
<dbReference type="Pfam" id="PF07715">
    <property type="entry name" value="Plug"/>
    <property type="match status" value="1"/>
</dbReference>
<feature type="domain" description="TonB-dependent receptor plug" evidence="13">
    <location>
        <begin position="116"/>
        <end position="266"/>
    </location>
</feature>
<evidence type="ECO:0000256" key="8">
    <source>
        <dbReference type="ARBA" id="ARBA00023170"/>
    </source>
</evidence>
<keyword evidence="6 10" id="KW-0798">TonB box</keyword>
<protein>
    <submittedName>
        <fullName evidence="14">Outer membrane receptor for ferrienterochelin and colicin</fullName>
    </submittedName>
</protein>
<evidence type="ECO:0000313" key="14">
    <source>
        <dbReference type="EMBL" id="MBB6370285.1"/>
    </source>
</evidence>
<evidence type="ECO:0000256" key="6">
    <source>
        <dbReference type="ARBA" id="ARBA00023077"/>
    </source>
</evidence>
<dbReference type="InterPro" id="IPR012910">
    <property type="entry name" value="Plug_dom"/>
</dbReference>
<name>A0A841NHH9_9FLAO</name>
<keyword evidence="5 11" id="KW-0732">Signal</keyword>
<dbReference type="Pfam" id="PF00593">
    <property type="entry name" value="TonB_dep_Rec_b-barrel"/>
    <property type="match status" value="1"/>
</dbReference>
<dbReference type="Pfam" id="PF13715">
    <property type="entry name" value="CarbopepD_reg_2"/>
    <property type="match status" value="1"/>
</dbReference>
<evidence type="ECO:0000256" key="7">
    <source>
        <dbReference type="ARBA" id="ARBA00023136"/>
    </source>
</evidence>
<keyword evidence="3" id="KW-1134">Transmembrane beta strand</keyword>
<proteinExistence type="inferred from homology"/>
<evidence type="ECO:0000256" key="10">
    <source>
        <dbReference type="RuleBase" id="RU003357"/>
    </source>
</evidence>
<feature type="chain" id="PRO_5032535277" evidence="11">
    <location>
        <begin position="20"/>
        <end position="912"/>
    </location>
</feature>
<dbReference type="PANTHER" id="PTHR30069">
    <property type="entry name" value="TONB-DEPENDENT OUTER MEMBRANE RECEPTOR"/>
    <property type="match status" value="1"/>
</dbReference>
<dbReference type="InterPro" id="IPR037066">
    <property type="entry name" value="Plug_dom_sf"/>
</dbReference>
<dbReference type="RefSeq" id="WP_184159172.1">
    <property type="nucleotide sequence ID" value="NZ_JACHLC010000001.1"/>
</dbReference>
<sequence length="912" mass="102697">MKKKVLLLAFQFVILSVSGQTVTGIVVAADSKKPVSGVKVGVENTGIWTVTDNSGLFKINYLSNETLVFSRSGLIEERKTYTTVPAEGITVEMEAASIRIKEIALAAKKKNYSEIEIKEEALKNIQAFSLNEVLEQIPGQKQRNLSLNEFKPIVFRSTNLGSLTRTGADGFGNKSFGTAVVVDGIPISNNENMQGYTGNYSTISPSLSNEGSLFNPNMLGFGKGNGYNGYFSNANFGVDLREIPVENIESVEVVQGIPSAKYGDLTSGLVNIQQKSGKTPYRAYIALREGTQEFNLNKGLKINDKLGFLNVNVNYLSSNSDPRTKFNRYQRVTTSLMWTVYNKNKNISNSLSVDYGNNLDNANFEEEDTSQQIIKNKNRSFKISNRFNWRFKDSFFDNLSINANYSHAYQNTYDSKLVNTGGKIVGTSTTDGVYTGSYTPINYRQVQEVEGKPISMFISAELKKNLKTESDWIHNFLAGTSLRSSDNKGAGRLGTPETLITPFAGGGQSFRPYNFGQNVRAEYQYSVYAEDNVFKRFGNYIFNMNAGVRFDNQFGASVLQPRINSYLIYKNFKFRGGFGIASKAPSINMIYTGPRYYDQVLADVRLPGYYNLGVVQTFVDFADNKDLKPSKSIRSEVGIDYKFAYGNVGLTAFYNKLYDGFTNEYYASKRQQANLKINYNGNNTPTYDVIGYSNFYYLQNRIVNSLKSEDKGLELMMNLNKLPIKNISMDINGSYVETKNNSNVDRYKDSKTLADGAIYGLYRSVESQYKQMTISAALNYHLPKAGLVISLRTQHFFIDDKLIYNPKVLYAYINTNMEKVIMTPEQINDPKQFASIKDNDVDEENSKLGKVFHNFNLKISKDFQNGFRFSFYANNFLDLKQIQTKTENGTTIETLKTDLLKLSFGAKIEYQF</sequence>
<dbReference type="InterPro" id="IPR036942">
    <property type="entry name" value="Beta-barrel_TonB_sf"/>
</dbReference>
<dbReference type="EMBL" id="JACHLC010000001">
    <property type="protein sequence ID" value="MBB6370285.1"/>
    <property type="molecule type" value="Genomic_DNA"/>
</dbReference>